<dbReference type="EMBL" id="JACHNU010000001">
    <property type="protein sequence ID" value="MBB4661282.1"/>
    <property type="molecule type" value="Genomic_DNA"/>
</dbReference>
<comment type="caution">
    <text evidence="1">The sequence shown here is derived from an EMBL/GenBank/DDBJ whole genome shotgun (WGS) entry which is preliminary data.</text>
</comment>
<gene>
    <name evidence="1" type="ORF">BDZ31_000855</name>
</gene>
<protein>
    <submittedName>
        <fullName evidence="1">PIN domain nuclease of toxin-antitoxin system</fullName>
    </submittedName>
</protein>
<organism evidence="1 2">
    <name type="scientific">Conexibacter arvalis</name>
    <dbReference type="NCBI Taxonomy" id="912552"/>
    <lineage>
        <taxon>Bacteria</taxon>
        <taxon>Bacillati</taxon>
        <taxon>Actinomycetota</taxon>
        <taxon>Thermoleophilia</taxon>
        <taxon>Solirubrobacterales</taxon>
        <taxon>Conexibacteraceae</taxon>
        <taxon>Conexibacter</taxon>
    </lineage>
</organism>
<dbReference type="Proteomes" id="UP000585272">
    <property type="component" value="Unassembled WGS sequence"/>
</dbReference>
<dbReference type="AlphaFoldDB" id="A0A840I9L5"/>
<reference evidence="1 2" key="1">
    <citation type="submission" date="2020-08" db="EMBL/GenBank/DDBJ databases">
        <title>Genomic Encyclopedia of Archaeal and Bacterial Type Strains, Phase II (KMG-II): from individual species to whole genera.</title>
        <authorList>
            <person name="Goeker M."/>
        </authorList>
    </citation>
    <scope>NUCLEOTIDE SEQUENCE [LARGE SCALE GENOMIC DNA]</scope>
    <source>
        <strain evidence="1 2">DSM 23288</strain>
    </source>
</reference>
<dbReference type="InterPro" id="IPR029060">
    <property type="entry name" value="PIN-like_dom_sf"/>
</dbReference>
<name>A0A840I9L5_9ACTN</name>
<dbReference type="Gene3D" id="3.40.50.1010">
    <property type="entry name" value="5'-nuclease"/>
    <property type="match status" value="1"/>
</dbReference>
<sequence>MLSRVAAHGLDPLRLLRRLVDRGLIDGAIVVEPLTTADAAEIARLRPLTKAAGLSLGDRACVALARRLRRPALTADRAWTGLDLGVELRQIRA</sequence>
<proteinExistence type="predicted"/>
<keyword evidence="2" id="KW-1185">Reference proteome</keyword>
<evidence type="ECO:0000313" key="2">
    <source>
        <dbReference type="Proteomes" id="UP000585272"/>
    </source>
</evidence>
<accession>A0A840I9L5</accession>
<dbReference type="SUPFAM" id="SSF88723">
    <property type="entry name" value="PIN domain-like"/>
    <property type="match status" value="1"/>
</dbReference>
<evidence type="ECO:0000313" key="1">
    <source>
        <dbReference type="EMBL" id="MBB4661282.1"/>
    </source>
</evidence>